<dbReference type="InterPro" id="IPR043504">
    <property type="entry name" value="Peptidase_S1_PA_chymotrypsin"/>
</dbReference>
<dbReference type="OrthoDB" id="4217619at2759"/>
<gene>
    <name evidence="4" type="ORF">BDK51DRAFT_20294</name>
</gene>
<evidence type="ECO:0000259" key="3">
    <source>
        <dbReference type="Pfam" id="PF12812"/>
    </source>
</evidence>
<proteinExistence type="predicted"/>
<keyword evidence="5" id="KW-1185">Reference proteome</keyword>
<dbReference type="EMBL" id="KZ996135">
    <property type="protein sequence ID" value="RKO89367.1"/>
    <property type="molecule type" value="Genomic_DNA"/>
</dbReference>
<dbReference type="CDD" id="cd06786">
    <property type="entry name" value="cpPDZ1_ScNma111-like"/>
    <property type="match status" value="1"/>
</dbReference>
<dbReference type="Pfam" id="PF00595">
    <property type="entry name" value="PDZ"/>
    <property type="match status" value="1"/>
</dbReference>
<dbReference type="InterPro" id="IPR025926">
    <property type="entry name" value="PDZ-like_dom"/>
</dbReference>
<dbReference type="CDD" id="cd06719">
    <property type="entry name" value="PDZ2-4_Nma111p-like"/>
    <property type="match status" value="1"/>
</dbReference>
<evidence type="ECO:0000313" key="5">
    <source>
        <dbReference type="Proteomes" id="UP000269721"/>
    </source>
</evidence>
<dbReference type="Proteomes" id="UP000269721">
    <property type="component" value="Unassembled WGS sequence"/>
</dbReference>
<evidence type="ECO:0000313" key="4">
    <source>
        <dbReference type="EMBL" id="RKO89367.1"/>
    </source>
</evidence>
<dbReference type="InterPro" id="IPR009003">
    <property type="entry name" value="Peptidase_S1_PA"/>
</dbReference>
<keyword evidence="1" id="KW-0677">Repeat</keyword>
<dbReference type="AlphaFoldDB" id="A0A4V1IRA4"/>
<dbReference type="PANTHER" id="PTHR46366">
    <property type="entry name" value="PRO-APOPTOTIC SERINE PROTEASE NMA111"/>
    <property type="match status" value="1"/>
</dbReference>
<feature type="non-terminal residue" evidence="4">
    <location>
        <position position="1"/>
    </location>
</feature>
<feature type="domain" description="PDZ-like" evidence="3">
    <location>
        <begin position="204"/>
        <end position="280"/>
    </location>
</feature>
<dbReference type="SUPFAM" id="SSF50494">
    <property type="entry name" value="Trypsin-like serine proteases"/>
    <property type="match status" value="2"/>
</dbReference>
<dbReference type="InterPro" id="IPR001478">
    <property type="entry name" value="PDZ"/>
</dbReference>
<evidence type="ECO:0000259" key="2">
    <source>
        <dbReference type="Pfam" id="PF00595"/>
    </source>
</evidence>
<dbReference type="Pfam" id="PF12812">
    <property type="entry name" value="PDZ_1"/>
    <property type="match status" value="1"/>
</dbReference>
<sequence length="550" mass="59706">NDAGEKLSILAGSISRLDRNAPEYGEMTYNDFNTFYLQAASSTSGGSSGSPVLNIEGKAVALQAGGHSKAATDFFFPLDRVARALKFIQEGKPVPRGTIQVQFYHRPFDEVRRLGLAEQTEAFIRKQFPTEIGMLVAETVVPMGPASSFLEEGDVLISINGVHITKFVPLEAVLDDSVGKDITVKVARGGEEKEFTIRVQDLHSITPDRYVEIGGAKLNNVSYQLARQFCVPVQGVYVAEPAGMLRLDGSDHGWIISSVDTKPTPNLDAFVAALKDVPDRERIPVNFYSIADVHTKSVAIVSVERHWSSFRMAIRNDVTGFWDFSDLGATPPPKVLQPVNATFAKLDESLGPAKVLFQSLVKVSMTTPCRIEGFPKSRKQGAGLVLDAEKGLIVVGRNIVPFTLGDVSLTFADSIIIPGKVVFLHPTQNFSIISYDPKLIGTTPIKSAPISATSLVQGHRVSLVALNHNQRPVCIETTVTDITSVTIPQSATPRFRAVNFDAITLDTPLAQQCSSGVLADAEGKVQGLWMSFLGERTTSGNDNEYHMGEF</sequence>
<accession>A0A4V1IRA4</accession>
<dbReference type="Gene3D" id="2.40.10.10">
    <property type="entry name" value="Trypsin-like serine proteases"/>
    <property type="match status" value="1"/>
</dbReference>
<protein>
    <submittedName>
        <fullName evidence="4">PDZ-like domain-containing protein</fullName>
    </submittedName>
</protein>
<feature type="domain" description="PDZ" evidence="2">
    <location>
        <begin position="139"/>
        <end position="174"/>
    </location>
</feature>
<evidence type="ECO:0000256" key="1">
    <source>
        <dbReference type="ARBA" id="ARBA00022737"/>
    </source>
</evidence>
<organism evidence="4 5">
    <name type="scientific">Blyttiomyces helicus</name>
    <dbReference type="NCBI Taxonomy" id="388810"/>
    <lineage>
        <taxon>Eukaryota</taxon>
        <taxon>Fungi</taxon>
        <taxon>Fungi incertae sedis</taxon>
        <taxon>Chytridiomycota</taxon>
        <taxon>Chytridiomycota incertae sedis</taxon>
        <taxon>Chytridiomycetes</taxon>
        <taxon>Chytridiomycetes incertae sedis</taxon>
        <taxon>Blyttiomyces</taxon>
    </lineage>
</organism>
<dbReference type="PANTHER" id="PTHR46366:SF8">
    <property type="entry name" value="PRO-APOPTOTIC SERINE PROTEASE NMA111"/>
    <property type="match status" value="1"/>
</dbReference>
<dbReference type="InterPro" id="IPR036034">
    <property type="entry name" value="PDZ_sf"/>
</dbReference>
<dbReference type="Gene3D" id="2.30.42.10">
    <property type="match status" value="1"/>
</dbReference>
<name>A0A4V1IRA4_9FUNG</name>
<dbReference type="Gene3D" id="2.40.10.120">
    <property type="match status" value="1"/>
</dbReference>
<dbReference type="SUPFAM" id="SSF50156">
    <property type="entry name" value="PDZ domain-like"/>
    <property type="match status" value="1"/>
</dbReference>
<reference evidence="5" key="1">
    <citation type="journal article" date="2018" name="Nat. Microbiol.">
        <title>Leveraging single-cell genomics to expand the fungal tree of life.</title>
        <authorList>
            <person name="Ahrendt S.R."/>
            <person name="Quandt C.A."/>
            <person name="Ciobanu D."/>
            <person name="Clum A."/>
            <person name="Salamov A."/>
            <person name="Andreopoulos B."/>
            <person name="Cheng J.F."/>
            <person name="Woyke T."/>
            <person name="Pelin A."/>
            <person name="Henrissat B."/>
            <person name="Reynolds N.K."/>
            <person name="Benny G.L."/>
            <person name="Smith M.E."/>
            <person name="James T.Y."/>
            <person name="Grigoriev I.V."/>
        </authorList>
    </citation>
    <scope>NUCLEOTIDE SEQUENCE [LARGE SCALE GENOMIC DNA]</scope>
</reference>